<protein>
    <submittedName>
        <fullName evidence="10">FecCD family ABC transporter permease</fullName>
    </submittedName>
</protein>
<keyword evidence="5 9" id="KW-0812">Transmembrane</keyword>
<feature type="transmembrane region" description="Helical" evidence="9">
    <location>
        <begin position="329"/>
        <end position="351"/>
    </location>
</feature>
<dbReference type="Gene3D" id="1.10.3470.10">
    <property type="entry name" value="ABC transporter involved in vitamin B12 uptake, BtuC"/>
    <property type="match status" value="1"/>
</dbReference>
<dbReference type="InterPro" id="IPR037294">
    <property type="entry name" value="ABC_BtuC-like"/>
</dbReference>
<evidence type="ECO:0000313" key="11">
    <source>
        <dbReference type="Proteomes" id="UP001598673"/>
    </source>
</evidence>
<evidence type="ECO:0000256" key="8">
    <source>
        <dbReference type="SAM" id="MobiDB-lite"/>
    </source>
</evidence>
<keyword evidence="11" id="KW-1185">Reference proteome</keyword>
<keyword evidence="3" id="KW-0813">Transport</keyword>
<evidence type="ECO:0000313" key="10">
    <source>
        <dbReference type="EMBL" id="MFD6795811.1"/>
    </source>
</evidence>
<dbReference type="InterPro" id="IPR000522">
    <property type="entry name" value="ABC_transptr_permease_BtuC"/>
</dbReference>
<dbReference type="Proteomes" id="UP001598673">
    <property type="component" value="Unassembled WGS sequence"/>
</dbReference>
<feature type="transmembrane region" description="Helical" evidence="9">
    <location>
        <begin position="303"/>
        <end position="322"/>
    </location>
</feature>
<name>A0ABW6G9C7_9PSEU</name>
<dbReference type="PANTHER" id="PTHR30472:SF1">
    <property type="entry name" value="FE(3+) DICITRATE TRANSPORT SYSTEM PERMEASE PROTEIN FECC-RELATED"/>
    <property type="match status" value="1"/>
</dbReference>
<dbReference type="SUPFAM" id="SSF81345">
    <property type="entry name" value="ABC transporter involved in vitamin B12 uptake, BtuC"/>
    <property type="match status" value="1"/>
</dbReference>
<evidence type="ECO:0000256" key="3">
    <source>
        <dbReference type="ARBA" id="ARBA00022448"/>
    </source>
</evidence>
<keyword evidence="6 9" id="KW-1133">Transmembrane helix</keyword>
<evidence type="ECO:0000256" key="5">
    <source>
        <dbReference type="ARBA" id="ARBA00022692"/>
    </source>
</evidence>
<evidence type="ECO:0000256" key="9">
    <source>
        <dbReference type="SAM" id="Phobius"/>
    </source>
</evidence>
<comment type="subcellular location">
    <subcellularLocation>
        <location evidence="1">Cell membrane</location>
        <topology evidence="1">Multi-pass membrane protein</topology>
    </subcellularLocation>
</comment>
<comment type="caution">
    <text evidence="10">The sequence shown here is derived from an EMBL/GenBank/DDBJ whole genome shotgun (WGS) entry which is preliminary data.</text>
</comment>
<keyword evidence="4" id="KW-1003">Cell membrane</keyword>
<dbReference type="RefSeq" id="WP_258936582.1">
    <property type="nucleotide sequence ID" value="NZ_JANBBF010000009.1"/>
</dbReference>
<feature type="transmembrane region" description="Helical" evidence="9">
    <location>
        <begin position="278"/>
        <end position="297"/>
    </location>
</feature>
<feature type="transmembrane region" description="Helical" evidence="9">
    <location>
        <begin position="142"/>
        <end position="162"/>
    </location>
</feature>
<organism evidence="10 11">
    <name type="scientific">Prauserella salsuginis</name>
    <dbReference type="NCBI Taxonomy" id="387889"/>
    <lineage>
        <taxon>Bacteria</taxon>
        <taxon>Bacillati</taxon>
        <taxon>Actinomycetota</taxon>
        <taxon>Actinomycetes</taxon>
        <taxon>Pseudonocardiales</taxon>
        <taxon>Pseudonocardiaceae</taxon>
        <taxon>Prauserella</taxon>
        <taxon>Prauserella salsuginis group</taxon>
    </lineage>
</organism>
<evidence type="ECO:0000256" key="1">
    <source>
        <dbReference type="ARBA" id="ARBA00004651"/>
    </source>
</evidence>
<reference evidence="10 11" key="1">
    <citation type="submission" date="2024-09" db="EMBL/GenBank/DDBJ databases">
        <title>The Natural Products Discovery Center: Release of the First 8490 Sequenced Strains for Exploring Actinobacteria Biosynthetic Diversity.</title>
        <authorList>
            <person name="Kalkreuter E."/>
            <person name="Kautsar S.A."/>
            <person name="Yang D."/>
            <person name="Bader C.D."/>
            <person name="Teijaro C.N."/>
            <person name="Fluegel L."/>
            <person name="Davis C.M."/>
            <person name="Simpson J.R."/>
            <person name="Lauterbach L."/>
            <person name="Steele A.D."/>
            <person name="Gui C."/>
            <person name="Meng S."/>
            <person name="Li G."/>
            <person name="Viehrig K."/>
            <person name="Ye F."/>
            <person name="Su P."/>
            <person name="Kiefer A.F."/>
            <person name="Nichols A."/>
            <person name="Cepeda A.J."/>
            <person name="Yan W."/>
            <person name="Fan B."/>
            <person name="Jiang Y."/>
            <person name="Adhikari A."/>
            <person name="Zheng C.-J."/>
            <person name="Schuster L."/>
            <person name="Cowan T.M."/>
            <person name="Smanski M.J."/>
            <person name="Chevrette M.G."/>
            <person name="De Carvalho L.P.S."/>
            <person name="Shen B."/>
        </authorList>
    </citation>
    <scope>NUCLEOTIDE SEQUENCE [LARGE SCALE GENOMIC DNA]</scope>
    <source>
        <strain evidence="10 11">NPDC060353</strain>
    </source>
</reference>
<sequence>MNKRSSPTERIRVAVGVSSAGERASTTADVAGIPSQRAASPRPQAPRPREGRAGWRSTVVWTASAVALLAVACALSLVVGSYPASPARVLSAVLSPGQADVDTIVWHVRIPRTVSGLLAGSALGVAGAVMQGLTRNPLAGPGILGVNAGASLAVVTAIALGVTTAGGHLWFAFAGAGAAALFVYVLGSLGRGGATPVKLALAGAALTAMVGSMTTIVTLLDAATLDEYRFWAVGSLTRAGAEVTAAVGPFLVTGFLLALTVSGSLNTIALGEDMARSLGTRLVAIRVLAAVSVLLLAGTATVIAGPIAFVGLAVPHIARLLIGPDYRWIMPLSALLGPILLLLADVAGRWLVQPEQLQVGIVTGLAGGPLFLYLVRRRKVAQL</sequence>
<evidence type="ECO:0000256" key="6">
    <source>
        <dbReference type="ARBA" id="ARBA00022989"/>
    </source>
</evidence>
<feature type="transmembrane region" description="Helical" evidence="9">
    <location>
        <begin position="59"/>
        <end position="82"/>
    </location>
</feature>
<accession>A0ABW6G9C7</accession>
<feature type="compositionally biased region" description="Basic and acidic residues" evidence="8">
    <location>
        <begin position="1"/>
        <end position="12"/>
    </location>
</feature>
<feature type="transmembrane region" description="Helical" evidence="9">
    <location>
        <begin position="168"/>
        <end position="187"/>
    </location>
</feature>
<feature type="transmembrane region" description="Helical" evidence="9">
    <location>
        <begin position="357"/>
        <end position="375"/>
    </location>
</feature>
<evidence type="ECO:0000256" key="4">
    <source>
        <dbReference type="ARBA" id="ARBA00022475"/>
    </source>
</evidence>
<gene>
    <name evidence="10" type="ORF">ACFWGY_20995</name>
</gene>
<dbReference type="CDD" id="cd06550">
    <property type="entry name" value="TM_ABC_iron-siderophores_like"/>
    <property type="match status" value="1"/>
</dbReference>
<dbReference type="PANTHER" id="PTHR30472">
    <property type="entry name" value="FERRIC ENTEROBACTIN TRANSPORT SYSTEM PERMEASE PROTEIN"/>
    <property type="match status" value="1"/>
</dbReference>
<comment type="similarity">
    <text evidence="2">Belongs to the binding-protein-dependent transport system permease family. FecCD subfamily.</text>
</comment>
<keyword evidence="7 9" id="KW-0472">Membrane</keyword>
<feature type="transmembrane region" description="Helical" evidence="9">
    <location>
        <begin position="199"/>
        <end position="223"/>
    </location>
</feature>
<feature type="region of interest" description="Disordered" evidence="8">
    <location>
        <begin position="1"/>
        <end position="54"/>
    </location>
</feature>
<feature type="transmembrane region" description="Helical" evidence="9">
    <location>
        <begin position="110"/>
        <end position="130"/>
    </location>
</feature>
<feature type="transmembrane region" description="Helical" evidence="9">
    <location>
        <begin position="243"/>
        <end position="266"/>
    </location>
</feature>
<dbReference type="Pfam" id="PF01032">
    <property type="entry name" value="FecCD"/>
    <property type="match status" value="1"/>
</dbReference>
<proteinExistence type="inferred from homology"/>
<evidence type="ECO:0000256" key="2">
    <source>
        <dbReference type="ARBA" id="ARBA00007935"/>
    </source>
</evidence>
<dbReference type="EMBL" id="JBHXCV010000015">
    <property type="protein sequence ID" value="MFD6795811.1"/>
    <property type="molecule type" value="Genomic_DNA"/>
</dbReference>
<evidence type="ECO:0000256" key="7">
    <source>
        <dbReference type="ARBA" id="ARBA00023136"/>
    </source>
</evidence>